<reference evidence="1" key="2">
    <citation type="journal article" date="2023" name="BMC Genomics">
        <title>Pest status, molecular evolution, and epigenetic factors derived from the genome assembly of Frankliniella fusca, a thysanopteran phytovirus vector.</title>
        <authorList>
            <person name="Catto M.A."/>
            <person name="Labadie P.E."/>
            <person name="Jacobson A.L."/>
            <person name="Kennedy G.G."/>
            <person name="Srinivasan R."/>
            <person name="Hunt B.G."/>
        </authorList>
    </citation>
    <scope>NUCLEOTIDE SEQUENCE</scope>
    <source>
        <strain evidence="1">PL_HMW_Pooled</strain>
    </source>
</reference>
<accession>A0AAE1LWL4</accession>
<organism evidence="1 2">
    <name type="scientific">Frankliniella fusca</name>
    <dbReference type="NCBI Taxonomy" id="407009"/>
    <lineage>
        <taxon>Eukaryota</taxon>
        <taxon>Metazoa</taxon>
        <taxon>Ecdysozoa</taxon>
        <taxon>Arthropoda</taxon>
        <taxon>Hexapoda</taxon>
        <taxon>Insecta</taxon>
        <taxon>Pterygota</taxon>
        <taxon>Neoptera</taxon>
        <taxon>Paraneoptera</taxon>
        <taxon>Thysanoptera</taxon>
        <taxon>Terebrantia</taxon>
        <taxon>Thripoidea</taxon>
        <taxon>Thripidae</taxon>
        <taxon>Frankliniella</taxon>
    </lineage>
</organism>
<gene>
    <name evidence="1" type="ORF">KUF71_011480</name>
</gene>
<keyword evidence="2" id="KW-1185">Reference proteome</keyword>
<protein>
    <submittedName>
        <fullName evidence="1">Mitochondrial distribution and morphology protein 10</fullName>
    </submittedName>
</protein>
<dbReference type="PROSITE" id="PS51257">
    <property type="entry name" value="PROKAR_LIPOPROTEIN"/>
    <property type="match status" value="1"/>
</dbReference>
<dbReference type="Proteomes" id="UP001219518">
    <property type="component" value="Unassembled WGS sequence"/>
</dbReference>
<evidence type="ECO:0000313" key="2">
    <source>
        <dbReference type="Proteomes" id="UP001219518"/>
    </source>
</evidence>
<evidence type="ECO:0000313" key="1">
    <source>
        <dbReference type="EMBL" id="KAK3932152.1"/>
    </source>
</evidence>
<feature type="non-terminal residue" evidence="1">
    <location>
        <position position="52"/>
    </location>
</feature>
<sequence>MEGRSYFRIRECRPPAAADSQIFQNPGMVSCGDLKERERGGGSVHMCYGHRS</sequence>
<reference evidence="1" key="1">
    <citation type="submission" date="2021-07" db="EMBL/GenBank/DDBJ databases">
        <authorList>
            <person name="Catto M.A."/>
            <person name="Jacobson A."/>
            <person name="Kennedy G."/>
            <person name="Labadie P."/>
            <person name="Hunt B.G."/>
            <person name="Srinivasan R."/>
        </authorList>
    </citation>
    <scope>NUCLEOTIDE SEQUENCE</scope>
    <source>
        <strain evidence="1">PL_HMW_Pooled</strain>
        <tissue evidence="1">Head</tissue>
    </source>
</reference>
<dbReference type="AlphaFoldDB" id="A0AAE1LWL4"/>
<comment type="caution">
    <text evidence="1">The sequence shown here is derived from an EMBL/GenBank/DDBJ whole genome shotgun (WGS) entry which is preliminary data.</text>
</comment>
<dbReference type="EMBL" id="JAHWGI010001434">
    <property type="protein sequence ID" value="KAK3932152.1"/>
    <property type="molecule type" value="Genomic_DNA"/>
</dbReference>
<proteinExistence type="predicted"/>
<name>A0AAE1LWL4_9NEOP</name>